<dbReference type="Proteomes" id="UP001337655">
    <property type="component" value="Unassembled WGS sequence"/>
</dbReference>
<evidence type="ECO:0000256" key="9">
    <source>
        <dbReference type="RuleBase" id="RU361219"/>
    </source>
</evidence>
<dbReference type="PROSITE" id="PS00318">
    <property type="entry name" value="HMG_COA_REDUCTASE_2"/>
    <property type="match status" value="1"/>
</dbReference>
<sequence>MSSSLKTGRWWRSNASPKNTPPGTDDLPYRFWVHNKLPRAWSKSSRRLEEHSTSVAAVCHSSDDSKDHGESSESTLSSGGPSQGPNEDTDVSAVDRPTHLLTDPELVDLLLQKKLRSHALEEVLKDKTKAVRIRRAAISRMTNTTLADSKLPYENFDYDRVHGVCCENVIGYMPLPVGVAGPLTIDGRSYYLPMATTEGALVASTSRGCKAIDASGGVTTALLEDGITRGPCVAFKSLSRAAAARDWLHSPDGQNKIRIAFDSTSRFLGFSHLSSTIAGTNLYLRFRASTGDAMGMNMISKGVENALRAMKQHGFQDMTIISISGNYCTDKKAAAINWLNGRGKSTVAEAVVSKAVVNSILKTDVDSLVELNISKNLVGSAMAGSIGGFNAHAANITTAMFLATGQDPAQVESGHCITLMKKVGGDLHISVTTPCIEVGTVGGGTNLEPQAAMLDLLDVRGPHTVSPGENARQLARIVSAGILAGELSLCAALAAGHLVEAHMHHNREQQNIAL</sequence>
<evidence type="ECO:0000256" key="7">
    <source>
        <dbReference type="ARBA" id="ARBA00023002"/>
    </source>
</evidence>
<feature type="region of interest" description="Disordered" evidence="10">
    <location>
        <begin position="41"/>
        <end position="92"/>
    </location>
</feature>
<proteinExistence type="inferred from homology"/>
<evidence type="ECO:0000256" key="2">
    <source>
        <dbReference type="ARBA" id="ARBA00007661"/>
    </source>
</evidence>
<dbReference type="GO" id="GO:0008299">
    <property type="term" value="P:isoprenoid biosynthetic process"/>
    <property type="evidence" value="ECO:0007669"/>
    <property type="project" value="InterPro"/>
</dbReference>
<evidence type="ECO:0000256" key="1">
    <source>
        <dbReference type="ARBA" id="ARBA00004477"/>
    </source>
</evidence>
<keyword evidence="12" id="KW-1185">Reference proteome</keyword>
<dbReference type="FunFam" id="3.90.770.10:FF:000001">
    <property type="entry name" value="3-hydroxy-3-methylglutaryl coenzyme A reductase"/>
    <property type="match status" value="1"/>
</dbReference>
<dbReference type="CDD" id="cd00643">
    <property type="entry name" value="HMG-CoA_reductase_classI"/>
    <property type="match status" value="1"/>
</dbReference>
<dbReference type="PROSITE" id="PS50065">
    <property type="entry name" value="HMG_COA_REDUCTASE_4"/>
    <property type="match status" value="1"/>
</dbReference>
<feature type="compositionally biased region" description="Polar residues" evidence="10">
    <location>
        <begin position="13"/>
        <end position="22"/>
    </location>
</feature>
<dbReference type="NCBIfam" id="TIGR00533">
    <property type="entry name" value="HMG_CoA_R_NADP"/>
    <property type="match status" value="1"/>
</dbReference>
<dbReference type="InterPro" id="IPR023282">
    <property type="entry name" value="HMG_CoA_Rdtase_N"/>
</dbReference>
<dbReference type="Pfam" id="PF00368">
    <property type="entry name" value="HMG-CoA_red"/>
    <property type="match status" value="1"/>
</dbReference>
<dbReference type="Gene3D" id="3.30.70.420">
    <property type="entry name" value="Hydroxymethylglutaryl-CoA reductase, class I/II, NAD/NADP-binding domain"/>
    <property type="match status" value="1"/>
</dbReference>
<dbReference type="EMBL" id="JAVRRT010000014">
    <property type="protein sequence ID" value="KAK5166032.1"/>
    <property type="molecule type" value="Genomic_DNA"/>
</dbReference>
<evidence type="ECO:0000256" key="10">
    <source>
        <dbReference type="SAM" id="MobiDB-lite"/>
    </source>
</evidence>
<dbReference type="GO" id="GO:0004420">
    <property type="term" value="F:hydroxymethylglutaryl-CoA reductase (NADPH) activity"/>
    <property type="evidence" value="ECO:0007669"/>
    <property type="project" value="UniProtKB-EC"/>
</dbReference>
<evidence type="ECO:0000256" key="4">
    <source>
        <dbReference type="ARBA" id="ARBA00022824"/>
    </source>
</evidence>
<accession>A0AAV9P3F4</accession>
<dbReference type="GO" id="GO:0005789">
    <property type="term" value="C:endoplasmic reticulum membrane"/>
    <property type="evidence" value="ECO:0007669"/>
    <property type="project" value="UniProtKB-SubCell"/>
</dbReference>
<dbReference type="GO" id="GO:0006696">
    <property type="term" value="P:ergosterol biosynthetic process"/>
    <property type="evidence" value="ECO:0007669"/>
    <property type="project" value="TreeGrafter"/>
</dbReference>
<reference evidence="11 12" key="1">
    <citation type="submission" date="2023-08" db="EMBL/GenBank/DDBJ databases">
        <title>Black Yeasts Isolated from many extreme environments.</title>
        <authorList>
            <person name="Coleine C."/>
            <person name="Stajich J.E."/>
            <person name="Selbmann L."/>
        </authorList>
    </citation>
    <scope>NUCLEOTIDE SEQUENCE [LARGE SCALE GENOMIC DNA]</scope>
    <source>
        <strain evidence="11 12">CCFEE 5935</strain>
    </source>
</reference>
<keyword evidence="5 9" id="KW-0521">NADP</keyword>
<evidence type="ECO:0000256" key="3">
    <source>
        <dbReference type="ARBA" id="ARBA00022692"/>
    </source>
</evidence>
<dbReference type="InterPro" id="IPR023074">
    <property type="entry name" value="HMG_CoA_Rdtase_cat_sf"/>
</dbReference>
<dbReference type="InterPro" id="IPR023076">
    <property type="entry name" value="HMG_CoA_Rdtase_CS"/>
</dbReference>
<dbReference type="FunFam" id="3.30.70.420:FF:000001">
    <property type="entry name" value="3-hydroxy-3-methylglutaryl coenzyme A reductase"/>
    <property type="match status" value="1"/>
</dbReference>
<dbReference type="InterPro" id="IPR002202">
    <property type="entry name" value="HMG_CoA_Rdtase"/>
</dbReference>
<dbReference type="InterPro" id="IPR004554">
    <property type="entry name" value="HMG_CoA_Rdtase_eu_arc"/>
</dbReference>
<evidence type="ECO:0000313" key="12">
    <source>
        <dbReference type="Proteomes" id="UP001337655"/>
    </source>
</evidence>
<comment type="caution">
    <text evidence="11">The sequence shown here is derived from an EMBL/GenBank/DDBJ whole genome shotgun (WGS) entry which is preliminary data.</text>
</comment>
<evidence type="ECO:0000256" key="5">
    <source>
        <dbReference type="ARBA" id="ARBA00022857"/>
    </source>
</evidence>
<keyword evidence="4 9" id="KW-0256">Endoplasmic reticulum</keyword>
<dbReference type="SUPFAM" id="SSF56542">
    <property type="entry name" value="Substrate-binding domain of HMG-CoA reductase"/>
    <property type="match status" value="1"/>
</dbReference>
<dbReference type="PANTHER" id="PTHR10572:SF24">
    <property type="entry name" value="3-HYDROXY-3-METHYLGLUTARYL-COENZYME A REDUCTASE"/>
    <property type="match status" value="1"/>
</dbReference>
<evidence type="ECO:0000256" key="6">
    <source>
        <dbReference type="ARBA" id="ARBA00022989"/>
    </source>
</evidence>
<keyword evidence="3" id="KW-0812">Transmembrane</keyword>
<comment type="catalytic activity">
    <reaction evidence="9">
        <text>(R)-mevalonate + 2 NADP(+) + CoA = (3S)-3-hydroxy-3-methylglutaryl-CoA + 2 NADPH + 2 H(+)</text>
        <dbReference type="Rhea" id="RHEA:15989"/>
        <dbReference type="ChEBI" id="CHEBI:15378"/>
        <dbReference type="ChEBI" id="CHEBI:36464"/>
        <dbReference type="ChEBI" id="CHEBI:43074"/>
        <dbReference type="ChEBI" id="CHEBI:57287"/>
        <dbReference type="ChEBI" id="CHEBI:57783"/>
        <dbReference type="ChEBI" id="CHEBI:58349"/>
        <dbReference type="EC" id="1.1.1.34"/>
    </reaction>
</comment>
<organism evidence="11 12">
    <name type="scientific">Saxophila tyrrhenica</name>
    <dbReference type="NCBI Taxonomy" id="1690608"/>
    <lineage>
        <taxon>Eukaryota</taxon>
        <taxon>Fungi</taxon>
        <taxon>Dikarya</taxon>
        <taxon>Ascomycota</taxon>
        <taxon>Pezizomycotina</taxon>
        <taxon>Dothideomycetes</taxon>
        <taxon>Dothideomycetidae</taxon>
        <taxon>Mycosphaerellales</taxon>
        <taxon>Extremaceae</taxon>
        <taxon>Saxophila</taxon>
    </lineage>
</organism>
<evidence type="ECO:0000313" key="11">
    <source>
        <dbReference type="EMBL" id="KAK5166032.1"/>
    </source>
</evidence>
<keyword evidence="6" id="KW-1133">Transmembrane helix</keyword>
<comment type="similarity">
    <text evidence="2 9">Belongs to the HMG-CoA reductase family.</text>
</comment>
<dbReference type="AlphaFoldDB" id="A0AAV9P3F4"/>
<keyword evidence="7 9" id="KW-0560">Oxidoreductase</keyword>
<gene>
    <name evidence="11" type="primary">HMG1_1</name>
    <name evidence="11" type="ORF">LTR77_008293</name>
</gene>
<dbReference type="EC" id="1.1.1.34" evidence="9"/>
<comment type="subcellular location">
    <subcellularLocation>
        <location evidence="1 9">Endoplasmic reticulum membrane</location>
        <topology evidence="1 9">Multi-pass membrane protein</topology>
    </subcellularLocation>
</comment>
<protein>
    <recommendedName>
        <fullName evidence="9">3-hydroxy-3-methylglutaryl coenzyme A reductase</fullName>
        <shortName evidence="9">HMG-CoA reductase</shortName>
        <ecNumber evidence="9">1.1.1.34</ecNumber>
    </recommendedName>
</protein>
<dbReference type="PRINTS" id="PR00071">
    <property type="entry name" value="HMGCOARDTASE"/>
</dbReference>
<dbReference type="InterPro" id="IPR009023">
    <property type="entry name" value="HMG_CoA_Rdtase_NAD(P)-bd_sf"/>
</dbReference>
<dbReference type="RefSeq" id="XP_064655985.1">
    <property type="nucleotide sequence ID" value="XM_064805525.1"/>
</dbReference>
<name>A0AAV9P3F4_9PEZI</name>
<dbReference type="PANTHER" id="PTHR10572">
    <property type="entry name" value="3-HYDROXY-3-METHYLGLUTARYL-COENZYME A REDUCTASE"/>
    <property type="match status" value="1"/>
</dbReference>
<dbReference type="SUPFAM" id="SSF55035">
    <property type="entry name" value="NAD-binding domain of HMG-CoA reductase"/>
    <property type="match status" value="1"/>
</dbReference>
<keyword evidence="8" id="KW-0472">Membrane</keyword>
<feature type="region of interest" description="Disordered" evidence="10">
    <location>
        <begin position="1"/>
        <end position="29"/>
    </location>
</feature>
<dbReference type="GeneID" id="89929626"/>
<dbReference type="GO" id="GO:0005778">
    <property type="term" value="C:peroxisomal membrane"/>
    <property type="evidence" value="ECO:0007669"/>
    <property type="project" value="TreeGrafter"/>
</dbReference>
<dbReference type="FunFam" id="1.10.3270.10:FF:000001">
    <property type="entry name" value="3-hydroxy-3-methylglutaryl coenzyme A reductase"/>
    <property type="match status" value="1"/>
</dbReference>
<dbReference type="Gene3D" id="1.10.3270.10">
    <property type="entry name" value="HMGR, N-terminal domain"/>
    <property type="match status" value="1"/>
</dbReference>
<dbReference type="Gene3D" id="3.90.770.10">
    <property type="entry name" value="3-hydroxy-3-methylglutaryl-coenzyme A Reductase, Chain A, domain 2"/>
    <property type="match status" value="1"/>
</dbReference>
<comment type="pathway">
    <text evidence="9">Metabolic intermediate biosynthesis; (R)-mevalonate biosynthesis; (R)-mevalonate from acetyl-CoA: step 3/3.</text>
</comment>
<dbReference type="GO" id="GO:0015936">
    <property type="term" value="P:coenzyme A metabolic process"/>
    <property type="evidence" value="ECO:0007669"/>
    <property type="project" value="InterPro"/>
</dbReference>
<dbReference type="PROSITE" id="PS00066">
    <property type="entry name" value="HMG_COA_REDUCTASE_1"/>
    <property type="match status" value="1"/>
</dbReference>
<feature type="compositionally biased region" description="Basic and acidic residues" evidence="10">
    <location>
        <begin position="61"/>
        <end position="71"/>
    </location>
</feature>
<dbReference type="InterPro" id="IPR009029">
    <property type="entry name" value="HMG_CoA_Rdtase_sub-bd_dom_sf"/>
</dbReference>
<evidence type="ECO:0000256" key="8">
    <source>
        <dbReference type="ARBA" id="ARBA00023136"/>
    </source>
</evidence>